<accession>A0ABQ4DKC4</accession>
<dbReference type="EMBL" id="BONP01000007">
    <property type="protein sequence ID" value="GIG39790.1"/>
    <property type="molecule type" value="Genomic_DNA"/>
</dbReference>
<evidence type="ECO:0000313" key="2">
    <source>
        <dbReference type="EMBL" id="GIG39790.1"/>
    </source>
</evidence>
<reference evidence="2 3" key="1">
    <citation type="submission" date="2021-01" db="EMBL/GenBank/DDBJ databases">
        <title>Whole genome shotgun sequence of Cellulomonas phragmiteti NBRC 110785.</title>
        <authorList>
            <person name="Komaki H."/>
            <person name="Tamura T."/>
        </authorList>
    </citation>
    <scope>NUCLEOTIDE SEQUENCE [LARGE SCALE GENOMIC DNA]</scope>
    <source>
        <strain evidence="2 3">NBRC 110785</strain>
    </source>
</reference>
<sequence>MRAGILASMTDGDPATPSALRRLRPRPPAPGPVVLRRDDLPAWVWTGLHLDGVLVPLWRDTSRVAGAPEDRTVRASAFTHLVPRRGAVGRLAAAWVHAGGPPPARVTVLVRSGARRPEPHADRTAAEADLVDDDLVQVGDVLVTSVARTAVDVARWEPAPVAVRVLRDLLPHGLDPRDALRRLETHAGGRGLRAARATLRQV</sequence>
<evidence type="ECO:0000313" key="3">
    <source>
        <dbReference type="Proteomes" id="UP000614741"/>
    </source>
</evidence>
<protein>
    <recommendedName>
        <fullName evidence="4">AbiEi antitoxin C-terminal domain-containing protein</fullName>
    </recommendedName>
</protein>
<feature type="region of interest" description="Disordered" evidence="1">
    <location>
        <begin position="1"/>
        <end position="29"/>
    </location>
</feature>
<dbReference type="Proteomes" id="UP000614741">
    <property type="component" value="Unassembled WGS sequence"/>
</dbReference>
<proteinExistence type="predicted"/>
<keyword evidence="3" id="KW-1185">Reference proteome</keyword>
<organism evidence="2 3">
    <name type="scientific">Cellulomonas phragmiteti</name>
    <dbReference type="NCBI Taxonomy" id="478780"/>
    <lineage>
        <taxon>Bacteria</taxon>
        <taxon>Bacillati</taxon>
        <taxon>Actinomycetota</taxon>
        <taxon>Actinomycetes</taxon>
        <taxon>Micrococcales</taxon>
        <taxon>Cellulomonadaceae</taxon>
        <taxon>Cellulomonas</taxon>
    </lineage>
</organism>
<gene>
    <name evidence="2" type="ORF">Cph01nite_15520</name>
</gene>
<name>A0ABQ4DKC4_9CELL</name>
<comment type="caution">
    <text evidence="2">The sequence shown here is derived from an EMBL/GenBank/DDBJ whole genome shotgun (WGS) entry which is preliminary data.</text>
</comment>
<evidence type="ECO:0000256" key="1">
    <source>
        <dbReference type="SAM" id="MobiDB-lite"/>
    </source>
</evidence>
<evidence type="ECO:0008006" key="4">
    <source>
        <dbReference type="Google" id="ProtNLM"/>
    </source>
</evidence>